<dbReference type="Proteomes" id="UP000504604">
    <property type="component" value="Linkage group LG3"/>
</dbReference>
<proteinExistence type="predicted"/>
<dbReference type="OrthoDB" id="5544992at2759"/>
<name>A0A8M8UVZ8_SESIN</name>
<protein>
    <submittedName>
        <fullName evidence="2">Uncharacterized protein LOC110011704</fullName>
    </submittedName>
</protein>
<reference evidence="2" key="1">
    <citation type="submission" date="2025-08" db="UniProtKB">
        <authorList>
            <consortium name="RefSeq"/>
        </authorList>
    </citation>
    <scope>IDENTIFICATION</scope>
</reference>
<accession>A0A8M8UVZ8</accession>
<dbReference type="AlphaFoldDB" id="A0A8M8UVZ8"/>
<organism evidence="1 2">
    <name type="scientific">Sesamum indicum</name>
    <name type="common">Oriental sesame</name>
    <name type="synonym">Sesamum orientale</name>
    <dbReference type="NCBI Taxonomy" id="4182"/>
    <lineage>
        <taxon>Eukaryota</taxon>
        <taxon>Viridiplantae</taxon>
        <taxon>Streptophyta</taxon>
        <taxon>Embryophyta</taxon>
        <taxon>Tracheophyta</taxon>
        <taxon>Spermatophyta</taxon>
        <taxon>Magnoliopsida</taxon>
        <taxon>eudicotyledons</taxon>
        <taxon>Gunneridae</taxon>
        <taxon>Pentapetalae</taxon>
        <taxon>asterids</taxon>
        <taxon>lamiids</taxon>
        <taxon>Lamiales</taxon>
        <taxon>Pedaliaceae</taxon>
        <taxon>Sesamum</taxon>
    </lineage>
</organism>
<dbReference type="GeneID" id="110011704"/>
<evidence type="ECO:0000313" key="1">
    <source>
        <dbReference type="Proteomes" id="UP000504604"/>
    </source>
</evidence>
<dbReference type="RefSeq" id="XP_020548139.1">
    <property type="nucleotide sequence ID" value="XM_020692480.1"/>
</dbReference>
<dbReference type="KEGG" id="sind:110011704"/>
<sequence length="273" mass="30763">MNYCCQLQLPVPESETEASTPVTMAYVFAESSVAFIDAGCGNNRILHKLNTIFMASSAYFFLPISHSDTFYMLQVLVKELLVERTNRRRMLSTFILQRILASYCHLLHSMEQTSLHGAGAVYVSLGTKMKLGFIDGTFPRPAIGSPNFEQWRHVVFMLTSLIWNSISRDLVEAFMYVASRELWLESQGRYGCSNDPMLYRIQREISSISQNELSLTENVTKVKKHCNGLVCLAPTPKYTCGGCTCGINKAIADRDESTQLMQFLIGLQESFDS</sequence>
<dbReference type="PANTHER" id="PTHR37610:SF40">
    <property type="entry name" value="OS01G0909600 PROTEIN"/>
    <property type="match status" value="1"/>
</dbReference>
<gene>
    <name evidence="2" type="primary">LOC110011704</name>
</gene>
<dbReference type="PANTHER" id="PTHR37610">
    <property type="entry name" value="CCHC-TYPE DOMAIN-CONTAINING PROTEIN"/>
    <property type="match status" value="1"/>
</dbReference>
<keyword evidence="1" id="KW-1185">Reference proteome</keyword>
<evidence type="ECO:0000313" key="2">
    <source>
        <dbReference type="RefSeq" id="XP_020548139.1"/>
    </source>
</evidence>